<reference evidence="1 2" key="1">
    <citation type="submission" date="2020-11" db="EMBL/GenBank/DDBJ databases">
        <authorList>
            <person name="Sun Q."/>
        </authorList>
    </citation>
    <scope>NUCLEOTIDE SEQUENCE [LARGE SCALE GENOMIC DNA]</scope>
    <source>
        <strain evidence="1 2">P8398</strain>
    </source>
</reference>
<organism evidence="1 2">
    <name type="scientific">Massilia antarctica</name>
    <dbReference type="NCBI Taxonomy" id="2765360"/>
    <lineage>
        <taxon>Bacteria</taxon>
        <taxon>Pseudomonadati</taxon>
        <taxon>Pseudomonadota</taxon>
        <taxon>Betaproteobacteria</taxon>
        <taxon>Burkholderiales</taxon>
        <taxon>Oxalobacteraceae</taxon>
        <taxon>Telluria group</taxon>
        <taxon>Massilia</taxon>
    </lineage>
</organism>
<dbReference type="EMBL" id="CP065053">
    <property type="protein sequence ID" value="QPI49116.1"/>
    <property type="molecule type" value="Genomic_DNA"/>
</dbReference>
<evidence type="ECO:0000313" key="1">
    <source>
        <dbReference type="EMBL" id="QPI49116.1"/>
    </source>
</evidence>
<protein>
    <submittedName>
        <fullName evidence="1">Uncharacterized protein</fullName>
    </submittedName>
</protein>
<evidence type="ECO:0000313" key="2">
    <source>
        <dbReference type="Proteomes" id="UP000662888"/>
    </source>
</evidence>
<sequence length="49" mass="5518">MRVRRKLMPMTARADLRVVAAQALLAHSRTQLKPRTDVLIVHVTTPQAV</sequence>
<keyword evidence="2" id="KW-1185">Reference proteome</keyword>
<accession>A0AA48WBW9</accession>
<dbReference type="Proteomes" id="UP000662888">
    <property type="component" value="Chromosome"/>
</dbReference>
<gene>
    <name evidence="1" type="ORF">IV454_27185</name>
</gene>
<name>A0AA48WBW9_9BURK</name>
<proteinExistence type="predicted"/>
<dbReference type="RefSeq" id="WP_206088700.1">
    <property type="nucleotide sequence ID" value="NZ_CP065053.1"/>
</dbReference>